<dbReference type="Proteomes" id="UP001324270">
    <property type="component" value="Unassembled WGS sequence"/>
</dbReference>
<evidence type="ECO:0000313" key="2">
    <source>
        <dbReference type="Proteomes" id="UP001324270"/>
    </source>
</evidence>
<dbReference type="EMBL" id="JAYKBV010000028">
    <property type="protein sequence ID" value="MEB3041700.1"/>
    <property type="molecule type" value="Genomic_DNA"/>
</dbReference>
<organism evidence="1 2">
    <name type="scientific">Capnocytophaga gingivalis</name>
    <dbReference type="NCBI Taxonomy" id="1017"/>
    <lineage>
        <taxon>Bacteria</taxon>
        <taxon>Pseudomonadati</taxon>
        <taxon>Bacteroidota</taxon>
        <taxon>Flavobacteriia</taxon>
        <taxon>Flavobacteriales</taxon>
        <taxon>Flavobacteriaceae</taxon>
        <taxon>Capnocytophaga</taxon>
    </lineage>
</organism>
<evidence type="ECO:0008006" key="3">
    <source>
        <dbReference type="Google" id="ProtNLM"/>
    </source>
</evidence>
<proteinExistence type="predicted"/>
<reference evidence="1 2" key="1">
    <citation type="submission" date="2023-12" db="EMBL/GenBank/DDBJ databases">
        <title>Genomic sequences of Capnocytophaga and Parvimonas strains.</title>
        <authorList>
            <person name="Watt R.M."/>
            <person name="Wang M."/>
            <person name="Yang T."/>
            <person name="Tong W.M."/>
        </authorList>
    </citation>
    <scope>NUCLEOTIDE SEQUENCE [LARGE SCALE GENOMIC DNA]</scope>
    <source>
        <strain evidence="1 2">CCUG 13156</strain>
    </source>
</reference>
<protein>
    <recommendedName>
        <fullName evidence="3">Tetratricopeptide repeat protein</fullName>
    </recommendedName>
</protein>
<dbReference type="RefSeq" id="WP_323980230.1">
    <property type="nucleotide sequence ID" value="NZ_JAYKBV010000028.1"/>
</dbReference>
<keyword evidence="2" id="KW-1185">Reference proteome</keyword>
<gene>
    <name evidence="1" type="ORF">VJJ49_13535</name>
</gene>
<sequence length="765" mass="89277">MKKNFLTTCVKLSVLAGIGYGAYLYACAGEGMEDYYYSSAFSPEIAVGNTSYKALFLDGGSFFYGGYIDIDEKKSEQLTADAKEWRAYLGQAKQPNAESWLSLFFNPKTKLQDAQKALHRIQQKTYPKKTQNFVDFLRIAVGNEEATNTPYDPWSYDSRKVEKVQQGQIQKADNLYASAQKDKDAFFANRMWFQALRLRFYSYDRSAVIAYFEQTHRDQPKNALYYRALHYVAGAYIAQKNYRKANALLATLFHEVPALRQTVTYEYHPLTDNEVSAIAQGLQPSQAAALWAMQGYYRNEKEAIEHILALEPRSPYVDFLLTRYINRIENKTNTYDDKGVIMASYKGYRSYTHRVVTKDFDTQWVLQTAQKETLANPYLWHIAAGYLSMFRNDFQGAASFLKKAKTEAKTTAMQDQVRLLETLNEVGSLEQISKEGEDKLLKDIQWLWTHKKNEDMRYNYAFSFVRAYLSRLYKDANNALMWELTSPERGFYKNTQHSLAMEQFLLKNNKTPWEKFWAEYYTYTLGDIYESRAIYAFYEDNISKAIAELKKVPFQEENVYNEVTRRMEKKKIKLSDYILPANPFNGFIKDCNDCQHAMPQKVKYSKLSFLEKVKEMQGKITKGEDVYNNALLIGNAFYNASYFGSIRAFYHNRIIGEYGLGIDPENQEVLLGMGNAKKYYLLAQKHATTDEQRAKMAYLLAKIERNEFYIQTYFSKPDNYGFGAWADDVLVKDWKGFQELRNKYRHTQYYKEVIRECGYFRKTIK</sequence>
<accession>A0ABU5YD06</accession>
<name>A0ABU5YD06_9FLAO</name>
<evidence type="ECO:0000313" key="1">
    <source>
        <dbReference type="EMBL" id="MEB3041700.1"/>
    </source>
</evidence>
<comment type="caution">
    <text evidence="1">The sequence shown here is derived from an EMBL/GenBank/DDBJ whole genome shotgun (WGS) entry which is preliminary data.</text>
</comment>